<keyword evidence="2" id="KW-0472">Membrane</keyword>
<gene>
    <name evidence="4" type="ORF">EDD40_7552</name>
</gene>
<keyword evidence="5" id="KW-1185">Reference proteome</keyword>
<feature type="transmembrane region" description="Helical" evidence="2">
    <location>
        <begin position="124"/>
        <end position="142"/>
    </location>
</feature>
<feature type="compositionally biased region" description="Acidic residues" evidence="1">
    <location>
        <begin position="214"/>
        <end position="231"/>
    </location>
</feature>
<organism evidence="4 5">
    <name type="scientific">Saccharothrix texasensis</name>
    <dbReference type="NCBI Taxonomy" id="103734"/>
    <lineage>
        <taxon>Bacteria</taxon>
        <taxon>Bacillati</taxon>
        <taxon>Actinomycetota</taxon>
        <taxon>Actinomycetes</taxon>
        <taxon>Pseudonocardiales</taxon>
        <taxon>Pseudonocardiaceae</taxon>
        <taxon>Saccharothrix</taxon>
    </lineage>
</organism>
<dbReference type="Proteomes" id="UP000268727">
    <property type="component" value="Unassembled WGS sequence"/>
</dbReference>
<evidence type="ECO:0000313" key="4">
    <source>
        <dbReference type="EMBL" id="ROP42059.1"/>
    </source>
</evidence>
<dbReference type="Pfam" id="PF13490">
    <property type="entry name" value="zf-HC2"/>
    <property type="match status" value="1"/>
</dbReference>
<evidence type="ECO:0000256" key="2">
    <source>
        <dbReference type="SAM" id="Phobius"/>
    </source>
</evidence>
<comment type="caution">
    <text evidence="4">The sequence shown here is derived from an EMBL/GenBank/DDBJ whole genome shotgun (WGS) entry which is preliminary data.</text>
</comment>
<evidence type="ECO:0000313" key="5">
    <source>
        <dbReference type="Proteomes" id="UP000268727"/>
    </source>
</evidence>
<dbReference type="EMBL" id="RJKM01000001">
    <property type="protein sequence ID" value="ROP42059.1"/>
    <property type="molecule type" value="Genomic_DNA"/>
</dbReference>
<protein>
    <submittedName>
        <fullName evidence="4">Putative anti-sigma-YlaC factor YlaD</fullName>
    </submittedName>
</protein>
<name>A0A3N1HHR7_9PSEU</name>
<dbReference type="AlphaFoldDB" id="A0A3N1HHR7"/>
<feature type="compositionally biased region" description="Basic residues" evidence="1">
    <location>
        <begin position="240"/>
        <end position="253"/>
    </location>
</feature>
<feature type="transmembrane region" description="Helical" evidence="2">
    <location>
        <begin position="82"/>
        <end position="104"/>
    </location>
</feature>
<dbReference type="InterPro" id="IPR027383">
    <property type="entry name" value="Znf_put"/>
</dbReference>
<feature type="region of interest" description="Disordered" evidence="1">
    <location>
        <begin position="205"/>
        <end position="253"/>
    </location>
</feature>
<evidence type="ECO:0000256" key="1">
    <source>
        <dbReference type="SAM" id="MobiDB-lite"/>
    </source>
</evidence>
<sequence length="253" mass="26646">MDCDTCREALSARADGEAEPVPAEETDAHLASCSRCRRWREDAAALTRGLRVRPAAEVPDLTAAVLAATPVTPPVSRSTRGWYWRMGLAGTAVVQLTLGMAQVFGVTGIPVHGGHPGAGQTSTHLFNESTAWNLALGLGLLWTALRPKAVVGVLPVVAAFVAVLVPFSVNDLVTGAVALPRITSHAFLLLGLALLVVVRRTHRAPEDGTPTEVLPDDPGLDVDDDADDLDPGQDPGPHGGLRHLRPVSRKRAA</sequence>
<evidence type="ECO:0000259" key="3">
    <source>
        <dbReference type="Pfam" id="PF13490"/>
    </source>
</evidence>
<keyword evidence="2" id="KW-1133">Transmembrane helix</keyword>
<dbReference type="RefSeq" id="WP_123747065.1">
    <property type="nucleotide sequence ID" value="NZ_RJKM01000001.1"/>
</dbReference>
<dbReference type="OrthoDB" id="5197868at2"/>
<accession>A0A3N1HHR7</accession>
<keyword evidence="2" id="KW-0812">Transmembrane</keyword>
<feature type="transmembrane region" description="Helical" evidence="2">
    <location>
        <begin position="175"/>
        <end position="198"/>
    </location>
</feature>
<proteinExistence type="predicted"/>
<feature type="domain" description="Putative zinc-finger" evidence="3">
    <location>
        <begin position="3"/>
        <end position="37"/>
    </location>
</feature>
<feature type="transmembrane region" description="Helical" evidence="2">
    <location>
        <begin position="149"/>
        <end position="169"/>
    </location>
</feature>
<reference evidence="4 5" key="1">
    <citation type="submission" date="2018-11" db="EMBL/GenBank/DDBJ databases">
        <title>Sequencing the genomes of 1000 actinobacteria strains.</title>
        <authorList>
            <person name="Klenk H.-P."/>
        </authorList>
    </citation>
    <scope>NUCLEOTIDE SEQUENCE [LARGE SCALE GENOMIC DNA]</scope>
    <source>
        <strain evidence="4 5">DSM 44231</strain>
    </source>
</reference>